<proteinExistence type="predicted"/>
<keyword evidence="1" id="KW-1277">Toxin-antitoxin system</keyword>
<name>A0A2T0WZF3_9RHOB</name>
<dbReference type="Pfam" id="PF03693">
    <property type="entry name" value="ParD_antitoxin"/>
    <property type="match status" value="1"/>
</dbReference>
<evidence type="ECO:0000313" key="2">
    <source>
        <dbReference type="EMBL" id="PRY92078.1"/>
    </source>
</evidence>
<dbReference type="GO" id="GO:0006355">
    <property type="term" value="P:regulation of DNA-templated transcription"/>
    <property type="evidence" value="ECO:0007669"/>
    <property type="project" value="InterPro"/>
</dbReference>
<dbReference type="OrthoDB" id="9815501at2"/>
<dbReference type="InterPro" id="IPR022789">
    <property type="entry name" value="ParD"/>
</dbReference>
<dbReference type="NCBIfam" id="TIGR02606">
    <property type="entry name" value="antidote_CC2985"/>
    <property type="match status" value="1"/>
</dbReference>
<evidence type="ECO:0000256" key="1">
    <source>
        <dbReference type="ARBA" id="ARBA00022649"/>
    </source>
</evidence>
<dbReference type="AlphaFoldDB" id="A0A2T0WZF3"/>
<accession>A0A2T0WZF3</accession>
<dbReference type="InterPro" id="IPR038296">
    <property type="entry name" value="ParD_sf"/>
</dbReference>
<dbReference type="Gene3D" id="6.10.10.120">
    <property type="entry name" value="Antitoxin ParD1-like"/>
    <property type="match status" value="1"/>
</dbReference>
<dbReference type="CDD" id="cd22231">
    <property type="entry name" value="RHH_NikR_HicB-like"/>
    <property type="match status" value="1"/>
</dbReference>
<comment type="caution">
    <text evidence="2">The sequence shown here is derived from an EMBL/GenBank/DDBJ whole genome shotgun (WGS) entry which is preliminary data.</text>
</comment>
<dbReference type="Proteomes" id="UP000238801">
    <property type="component" value="Unassembled WGS sequence"/>
</dbReference>
<dbReference type="EMBL" id="PVTT01000003">
    <property type="protein sequence ID" value="PRY92078.1"/>
    <property type="molecule type" value="Genomic_DNA"/>
</dbReference>
<gene>
    <name evidence="2" type="ORF">BCF33_2777</name>
</gene>
<dbReference type="InterPro" id="IPR010985">
    <property type="entry name" value="Ribbon_hlx_hlx"/>
</dbReference>
<organism evidence="2 3">
    <name type="scientific">Hasllibacter halocynthiae</name>
    <dbReference type="NCBI Taxonomy" id="595589"/>
    <lineage>
        <taxon>Bacteria</taxon>
        <taxon>Pseudomonadati</taxon>
        <taxon>Pseudomonadota</taxon>
        <taxon>Alphaproteobacteria</taxon>
        <taxon>Rhodobacterales</taxon>
        <taxon>Roseobacteraceae</taxon>
        <taxon>Hasllibacter</taxon>
    </lineage>
</organism>
<keyword evidence="3" id="KW-1185">Reference proteome</keyword>
<evidence type="ECO:0000313" key="3">
    <source>
        <dbReference type="Proteomes" id="UP000238801"/>
    </source>
</evidence>
<reference evidence="2 3" key="1">
    <citation type="submission" date="2018-03" db="EMBL/GenBank/DDBJ databases">
        <title>Genomic Encyclopedia of Archaeal and Bacterial Type Strains, Phase II (KMG-II): from individual species to whole genera.</title>
        <authorList>
            <person name="Goeker M."/>
        </authorList>
    </citation>
    <scope>NUCLEOTIDE SEQUENCE [LARGE SCALE GENOMIC DNA]</scope>
    <source>
        <strain evidence="2 3">DSM 29318</strain>
    </source>
</reference>
<protein>
    <submittedName>
        <fullName evidence="2">Antitoxin ParD1/3/4</fullName>
    </submittedName>
</protein>
<dbReference type="SUPFAM" id="SSF47598">
    <property type="entry name" value="Ribbon-helix-helix"/>
    <property type="match status" value="1"/>
</dbReference>
<sequence length="72" mass="8065">MPNVSLPIAMQDYADRQVEAGVYANLSEVVRAGMRRLMEEDGAAAFYLLRRDLASARAEPSEEIDLRELLLP</sequence>